<feature type="compositionally biased region" description="Acidic residues" evidence="1">
    <location>
        <begin position="752"/>
        <end position="774"/>
    </location>
</feature>
<gene>
    <name evidence="2" type="ORF">ABB37_00089</name>
</gene>
<accession>A0A0M9G9P3</accession>
<feature type="compositionally biased region" description="Basic and acidic residues" evidence="1">
    <location>
        <begin position="261"/>
        <end position="270"/>
    </location>
</feature>
<feature type="region of interest" description="Disordered" evidence="1">
    <location>
        <begin position="418"/>
        <end position="442"/>
    </location>
</feature>
<dbReference type="VEuPathDB" id="TriTrypDB:LpyrH10_01_0890"/>
<dbReference type="AlphaFoldDB" id="A0A0M9G9P3"/>
<reference evidence="2 3" key="1">
    <citation type="submission" date="2015-07" db="EMBL/GenBank/DDBJ databases">
        <title>High-quality genome of monoxenous trypanosomatid Leptomonas pyrrhocoris.</title>
        <authorList>
            <person name="Flegontov P."/>
            <person name="Butenko A."/>
            <person name="Firsov S."/>
            <person name="Vlcek C."/>
            <person name="Logacheva M.D."/>
            <person name="Field M."/>
            <person name="Filatov D."/>
            <person name="Flegontova O."/>
            <person name="Gerasimov E."/>
            <person name="Jackson A.P."/>
            <person name="Kelly S."/>
            <person name="Opperdoes F."/>
            <person name="O'Reilly A."/>
            <person name="Votypka J."/>
            <person name="Yurchenko V."/>
            <person name="Lukes J."/>
        </authorList>
    </citation>
    <scope>NUCLEOTIDE SEQUENCE [LARGE SCALE GENOMIC DNA]</scope>
    <source>
        <strain evidence="2">H10</strain>
    </source>
</reference>
<dbReference type="GeneID" id="26900387"/>
<feature type="region of interest" description="Disordered" evidence="1">
    <location>
        <begin position="224"/>
        <end position="300"/>
    </location>
</feature>
<feature type="compositionally biased region" description="Low complexity" evidence="1">
    <location>
        <begin position="801"/>
        <end position="814"/>
    </location>
</feature>
<feature type="region of interest" description="Disordered" evidence="1">
    <location>
        <begin position="386"/>
        <end position="405"/>
    </location>
</feature>
<feature type="compositionally biased region" description="Polar residues" evidence="1">
    <location>
        <begin position="21"/>
        <end position="33"/>
    </location>
</feature>
<name>A0A0M9G9P3_LEPPY</name>
<feature type="region of interest" description="Disordered" evidence="1">
    <location>
        <begin position="21"/>
        <end position="49"/>
    </location>
</feature>
<comment type="caution">
    <text evidence="2">The sequence shown here is derived from an EMBL/GenBank/DDBJ whole genome shotgun (WGS) entry which is preliminary data.</text>
</comment>
<proteinExistence type="predicted"/>
<dbReference type="Proteomes" id="UP000037923">
    <property type="component" value="Unassembled WGS sequence"/>
</dbReference>
<dbReference type="EMBL" id="LGTL01000001">
    <property type="protein sequence ID" value="KPA85720.1"/>
    <property type="molecule type" value="Genomic_DNA"/>
</dbReference>
<keyword evidence="3" id="KW-1185">Reference proteome</keyword>
<feature type="compositionally biased region" description="Low complexity" evidence="1">
    <location>
        <begin position="337"/>
        <end position="351"/>
    </location>
</feature>
<dbReference type="RefSeq" id="XP_015664159.1">
    <property type="nucleotide sequence ID" value="XM_015796151.1"/>
</dbReference>
<feature type="region of interest" description="Disordered" evidence="1">
    <location>
        <begin position="742"/>
        <end position="836"/>
    </location>
</feature>
<protein>
    <submittedName>
        <fullName evidence="2">Uncharacterized protein</fullName>
    </submittedName>
</protein>
<evidence type="ECO:0000313" key="3">
    <source>
        <dbReference type="Proteomes" id="UP000037923"/>
    </source>
</evidence>
<dbReference type="OrthoDB" id="10684945at2759"/>
<organism evidence="2 3">
    <name type="scientific">Leptomonas pyrrhocoris</name>
    <name type="common">Firebug parasite</name>
    <dbReference type="NCBI Taxonomy" id="157538"/>
    <lineage>
        <taxon>Eukaryota</taxon>
        <taxon>Discoba</taxon>
        <taxon>Euglenozoa</taxon>
        <taxon>Kinetoplastea</taxon>
        <taxon>Metakinetoplastina</taxon>
        <taxon>Trypanosomatida</taxon>
        <taxon>Trypanosomatidae</taxon>
        <taxon>Leishmaniinae</taxon>
        <taxon>Leptomonas</taxon>
    </lineage>
</organism>
<evidence type="ECO:0000313" key="2">
    <source>
        <dbReference type="EMBL" id="KPA85720.1"/>
    </source>
</evidence>
<dbReference type="OMA" id="YLHYHSK"/>
<feature type="compositionally biased region" description="Pro residues" evidence="1">
    <location>
        <begin position="554"/>
        <end position="566"/>
    </location>
</feature>
<feature type="region of interest" description="Disordered" evidence="1">
    <location>
        <begin position="337"/>
        <end position="381"/>
    </location>
</feature>
<feature type="compositionally biased region" description="Polar residues" evidence="1">
    <location>
        <begin position="352"/>
        <end position="363"/>
    </location>
</feature>
<feature type="region of interest" description="Disordered" evidence="1">
    <location>
        <begin position="537"/>
        <end position="608"/>
    </location>
</feature>
<evidence type="ECO:0000256" key="1">
    <source>
        <dbReference type="SAM" id="MobiDB-lite"/>
    </source>
</evidence>
<sequence length="836" mass="87591">MRATMSALYLDLSAAQAEVSTTSPSAVNGTSLPLASDSHDTTQETPTMSGGVKAVPALLLCCASNDGDFLCHEAIHEINHISNDSGVALHGPLNATRTSSEHCNHFWTQNMRFPEVYARRCDSDSFSLRPASMDDALQAEAGAQCPQPHATAGATCVVPNPHLSSPPSAWSLLQHTCRAAPLLEFDADGANDSGLPNELSASYSGDVQQQCTSPLDYRVAERMEKHDDEAPVTEAPPSSLDDVAEASYTVQSEQSESQTKAAERAGKDHLTPPGSAKRLSRRCSRMAGNSRRALTTTGRQPGFSSAAAVLSLPSSTPPMTVLPKVVIDHFHDAYRSTSTSTKTLSESVSTSYPASTSCSGQYNSRSMSEDSEDDDEPPLLACTRRHSSNESADDENNETAEEEADADYARKAAAAFAPLASTPPNNSMEEEGSGPAPYAPHAKTTALTPLETTPTRGPTEASVTVALALETVSEPATVAATPHAQRTSPNVLAGVTAAEENAFCCGDDDLRVASSDAVVAVPPPGVSSPPVPLPLPVGVAGAGGDSGSLQASPCSPPLAPTGPPSRPSAALSISPPETHSSAMHHGGGGCKPRSLPRRPPRALFSSLSTPPQTLLLDSAFSTPARTRAIVTNSSAVTPIVLMNDAAAGAADRAHETGATTELRTAAHSTDPVEEKADCSGAACHCSSPTSLPASPEECDLAQLVQQHVSQRIAQNYAQSCSYYLHYHSKHGSIAGGLTGRGPYSYPNTPDEYIWDDDEEGEGEGEEEHEDEPAASEEASRPSPDTVRATTPSMDCEGTVDATAQTASQFSASRAHPFQQQPLRRRFSCAVPRENPL</sequence>
<feature type="compositionally biased region" description="Polar residues" evidence="1">
    <location>
        <begin position="248"/>
        <end position="260"/>
    </location>
</feature>
<feature type="compositionally biased region" description="Acidic residues" evidence="1">
    <location>
        <begin position="391"/>
        <end position="405"/>
    </location>
</feature>